<evidence type="ECO:0000256" key="1">
    <source>
        <dbReference type="SAM" id="MobiDB-lite"/>
    </source>
</evidence>
<feature type="compositionally biased region" description="Basic and acidic residues" evidence="1">
    <location>
        <begin position="230"/>
        <end position="239"/>
    </location>
</feature>
<feature type="compositionally biased region" description="Acidic residues" evidence="1">
    <location>
        <begin position="240"/>
        <end position="255"/>
    </location>
</feature>
<reference evidence="2 3" key="1">
    <citation type="journal article" date="2024" name="bioRxiv">
        <title>Comparative genomics of Cryptococcus and Kwoniella reveals pathogenesis evolution and contrasting karyotype dynamics via intercentromeric recombination or chromosome fusion.</title>
        <authorList>
            <person name="Coelho M.A."/>
            <person name="David-Palma M."/>
            <person name="Shea T."/>
            <person name="Bowers K."/>
            <person name="McGinley-Smith S."/>
            <person name="Mohammad A.W."/>
            <person name="Gnirke A."/>
            <person name="Yurkov A.M."/>
            <person name="Nowrousian M."/>
            <person name="Sun S."/>
            <person name="Cuomo C.A."/>
            <person name="Heitman J."/>
        </authorList>
    </citation>
    <scope>NUCLEOTIDE SEQUENCE [LARGE SCALE GENOMIC DNA]</scope>
    <source>
        <strain evidence="2 3">CBS 13917</strain>
    </source>
</reference>
<dbReference type="AlphaFoldDB" id="A0AAW0YFI2"/>
<comment type="caution">
    <text evidence="2">The sequence shown here is derived from an EMBL/GenBank/DDBJ whole genome shotgun (WGS) entry which is preliminary data.</text>
</comment>
<dbReference type="EMBL" id="JBCAWK010000012">
    <property type="protein sequence ID" value="KAK8845552.1"/>
    <property type="molecule type" value="Genomic_DNA"/>
</dbReference>
<protein>
    <submittedName>
        <fullName evidence="2">Uncharacterized protein</fullName>
    </submittedName>
</protein>
<feature type="compositionally biased region" description="Basic and acidic residues" evidence="1">
    <location>
        <begin position="17"/>
        <end position="28"/>
    </location>
</feature>
<evidence type="ECO:0000313" key="3">
    <source>
        <dbReference type="Proteomes" id="UP001388673"/>
    </source>
</evidence>
<accession>A0AAW0YFI2</accession>
<gene>
    <name evidence="2" type="ORF">IAR55_006267</name>
</gene>
<feature type="region of interest" description="Disordered" evidence="1">
    <location>
        <begin position="1"/>
        <end position="107"/>
    </location>
</feature>
<feature type="region of interest" description="Disordered" evidence="1">
    <location>
        <begin position="229"/>
        <end position="255"/>
    </location>
</feature>
<sequence>MPGRYLLLRRARTTDTITERNTHPKAAEPSRSLSDSEPTHPSSLAYTTGPKVLRSVINPTWTGSKTGESTEPGWLRGAWGSDVDSEEEGDDDDTPVFALETDGETTPDQYLLSTPVFDDQTHAPHIPCSETFSALPSWPEQEDEFEYDDQDECLDRSDDQVPYGQSLCSAVGSSYASGGPCSWASSPPSFIISASQSRKQSTVSAVMCGLRLGTSFDSLASYLSKNTNLGERRDHNDEKQLEEDDEEDEEDEEIDISEMSNGLVNFTLDHFSPRPMSSSTFSSPIEPCSPKSFSFFEGVSPKSEIPPVITTSRWKLGESNLDRDILSSTRLATEVSYFNGTVKSKAFLTSRIGSRRQELIAESRR</sequence>
<organism evidence="2 3">
    <name type="scientific">Kwoniella newhampshirensis</name>
    <dbReference type="NCBI Taxonomy" id="1651941"/>
    <lineage>
        <taxon>Eukaryota</taxon>
        <taxon>Fungi</taxon>
        <taxon>Dikarya</taxon>
        <taxon>Basidiomycota</taxon>
        <taxon>Agaricomycotina</taxon>
        <taxon>Tremellomycetes</taxon>
        <taxon>Tremellales</taxon>
        <taxon>Cryptococcaceae</taxon>
        <taxon>Kwoniella</taxon>
    </lineage>
</organism>
<feature type="compositionally biased region" description="Acidic residues" evidence="1">
    <location>
        <begin position="83"/>
        <end position="94"/>
    </location>
</feature>
<dbReference type="RefSeq" id="XP_066800360.1">
    <property type="nucleotide sequence ID" value="XM_066949352.1"/>
</dbReference>
<feature type="compositionally biased region" description="Polar residues" evidence="1">
    <location>
        <begin position="57"/>
        <end position="69"/>
    </location>
</feature>
<keyword evidence="3" id="KW-1185">Reference proteome</keyword>
<dbReference type="Proteomes" id="UP001388673">
    <property type="component" value="Unassembled WGS sequence"/>
</dbReference>
<dbReference type="KEGG" id="kne:92183525"/>
<dbReference type="GeneID" id="92183525"/>
<proteinExistence type="predicted"/>
<evidence type="ECO:0000313" key="2">
    <source>
        <dbReference type="EMBL" id="KAK8845552.1"/>
    </source>
</evidence>
<name>A0AAW0YFI2_9TREE</name>
<feature type="compositionally biased region" description="Polar residues" evidence="1">
    <location>
        <begin position="31"/>
        <end position="46"/>
    </location>
</feature>